<dbReference type="PANTHER" id="PTHR43643:SF3">
    <property type="entry name" value="HISTIDINOL-PHOSPHATE AMINOTRANSFERASE"/>
    <property type="match status" value="1"/>
</dbReference>
<keyword evidence="9" id="KW-0368">Histidine biosynthesis</keyword>
<accession>A0A098GGK2</accession>
<dbReference type="HAMAP" id="MF_01023">
    <property type="entry name" value="HisC_aminotrans_2"/>
    <property type="match status" value="1"/>
</dbReference>
<comment type="subunit">
    <text evidence="4 9">Homodimer.</text>
</comment>
<dbReference type="EMBL" id="FMVN01000008">
    <property type="protein sequence ID" value="SCY46715.1"/>
    <property type="molecule type" value="Genomic_DNA"/>
</dbReference>
<evidence type="ECO:0000313" key="11">
    <source>
        <dbReference type="EMBL" id="CEG61593.1"/>
    </source>
</evidence>
<keyword evidence="6 9" id="KW-0808">Transferase</keyword>
<reference evidence="12 14" key="3">
    <citation type="submission" date="2016-10" db="EMBL/GenBank/DDBJ databases">
        <authorList>
            <person name="Varghese N."/>
            <person name="Submissions S."/>
        </authorList>
    </citation>
    <scope>NUCLEOTIDE SEQUENCE [LARGE SCALE GENOMIC DNA]</scope>
    <source>
        <strain evidence="12 14">ATCC 33218</strain>
    </source>
</reference>
<dbReference type="InterPro" id="IPR004839">
    <property type="entry name" value="Aminotransferase_I/II_large"/>
</dbReference>
<evidence type="ECO:0000256" key="7">
    <source>
        <dbReference type="ARBA" id="ARBA00022898"/>
    </source>
</evidence>
<dbReference type="Proteomes" id="UP000032414">
    <property type="component" value="Chromosome I"/>
</dbReference>
<dbReference type="NCBIfam" id="TIGR01141">
    <property type="entry name" value="hisC"/>
    <property type="match status" value="1"/>
</dbReference>
<reference evidence="13" key="2">
    <citation type="submission" date="2014-09" db="EMBL/GenBank/DDBJ databases">
        <authorList>
            <person name="Gomez-Valero L."/>
        </authorList>
    </citation>
    <scope>NUCLEOTIDE SEQUENCE [LARGE SCALE GENOMIC DNA]</scope>
    <source>
        <strain evidence="13">ATCC33218</strain>
    </source>
</reference>
<dbReference type="UniPathway" id="UPA00031">
    <property type="reaction ID" value="UER00012"/>
</dbReference>
<dbReference type="GO" id="GO:0030170">
    <property type="term" value="F:pyridoxal phosphate binding"/>
    <property type="evidence" value="ECO:0007669"/>
    <property type="project" value="InterPro"/>
</dbReference>
<dbReference type="CDD" id="cd00609">
    <property type="entry name" value="AAT_like"/>
    <property type="match status" value="1"/>
</dbReference>
<evidence type="ECO:0000256" key="6">
    <source>
        <dbReference type="ARBA" id="ARBA00022679"/>
    </source>
</evidence>
<dbReference type="Gene3D" id="3.40.640.10">
    <property type="entry name" value="Type I PLP-dependent aspartate aminotransferase-like (Major domain)"/>
    <property type="match status" value="1"/>
</dbReference>
<dbReference type="PANTHER" id="PTHR43643">
    <property type="entry name" value="HISTIDINOL-PHOSPHATE AMINOTRANSFERASE 2"/>
    <property type="match status" value="1"/>
</dbReference>
<gene>
    <name evidence="9 11" type="primary">hisC</name>
    <name evidence="11" type="ORF">LMI_2325</name>
    <name evidence="12" type="ORF">SAMN02982997_01800</name>
</gene>
<comment type="catalytic activity">
    <reaction evidence="8 9">
        <text>L-histidinol phosphate + 2-oxoglutarate = 3-(imidazol-4-yl)-2-oxopropyl phosphate + L-glutamate</text>
        <dbReference type="Rhea" id="RHEA:23744"/>
        <dbReference type="ChEBI" id="CHEBI:16810"/>
        <dbReference type="ChEBI" id="CHEBI:29985"/>
        <dbReference type="ChEBI" id="CHEBI:57766"/>
        <dbReference type="ChEBI" id="CHEBI:57980"/>
        <dbReference type="EC" id="2.6.1.9"/>
    </reaction>
</comment>
<keyword evidence="5 9" id="KW-0032">Aminotransferase</keyword>
<name>A0A098GGK2_LEGMI</name>
<dbReference type="Pfam" id="PF00155">
    <property type="entry name" value="Aminotran_1_2"/>
    <property type="match status" value="1"/>
</dbReference>
<comment type="pathway">
    <text evidence="2 9">Amino-acid biosynthesis; L-histidine biosynthesis; L-histidine from 5-phospho-alpha-D-ribose 1-diphosphate: step 7/9.</text>
</comment>
<organism evidence="11 13">
    <name type="scientific">Legionella micdadei</name>
    <name type="common">Tatlockia micdadei</name>
    <dbReference type="NCBI Taxonomy" id="451"/>
    <lineage>
        <taxon>Bacteria</taxon>
        <taxon>Pseudomonadati</taxon>
        <taxon>Pseudomonadota</taxon>
        <taxon>Gammaproteobacteria</taxon>
        <taxon>Legionellales</taxon>
        <taxon>Legionellaceae</taxon>
        <taxon>Legionella</taxon>
    </lineage>
</organism>
<feature type="modified residue" description="N6-(pyridoxal phosphate)lysine" evidence="9">
    <location>
        <position position="259"/>
    </location>
</feature>
<keyword evidence="7 9" id="KW-0663">Pyridoxal phosphate</keyword>
<comment type="similarity">
    <text evidence="3 9">Belongs to the class-II pyridoxal-phosphate-dependent aminotransferase family. Histidinol-phosphate aminotransferase subfamily.</text>
</comment>
<dbReference type="InterPro" id="IPR015424">
    <property type="entry name" value="PyrdxlP-dep_Trfase"/>
</dbReference>
<dbReference type="Gene3D" id="3.90.1150.10">
    <property type="entry name" value="Aspartate Aminotransferase, domain 1"/>
    <property type="match status" value="1"/>
</dbReference>
<dbReference type="AlphaFoldDB" id="A0A098GGK2"/>
<dbReference type="InterPro" id="IPR005861">
    <property type="entry name" value="HisP_aminotrans"/>
</dbReference>
<feature type="domain" description="Aminotransferase class I/classII large" evidence="10">
    <location>
        <begin position="63"/>
        <end position="392"/>
    </location>
</feature>
<dbReference type="InterPro" id="IPR050106">
    <property type="entry name" value="HistidinolP_aminotransfase"/>
</dbReference>
<evidence type="ECO:0000313" key="13">
    <source>
        <dbReference type="Proteomes" id="UP000032414"/>
    </source>
</evidence>
<evidence type="ECO:0000256" key="2">
    <source>
        <dbReference type="ARBA" id="ARBA00005011"/>
    </source>
</evidence>
<keyword evidence="14" id="KW-1185">Reference proteome</keyword>
<dbReference type="KEGG" id="tmc:LMI_2325"/>
<dbReference type="InterPro" id="IPR015421">
    <property type="entry name" value="PyrdxlP-dep_Trfase_major"/>
</dbReference>
<dbReference type="GO" id="GO:0004400">
    <property type="term" value="F:histidinol-phosphate transaminase activity"/>
    <property type="evidence" value="ECO:0007669"/>
    <property type="project" value="UniProtKB-UniRule"/>
</dbReference>
<dbReference type="SUPFAM" id="SSF53383">
    <property type="entry name" value="PLP-dependent transferases"/>
    <property type="match status" value="1"/>
</dbReference>
<dbReference type="Proteomes" id="UP000182998">
    <property type="component" value="Unassembled WGS sequence"/>
</dbReference>
<dbReference type="EMBL" id="LN614830">
    <property type="protein sequence ID" value="CEG61593.1"/>
    <property type="molecule type" value="Genomic_DNA"/>
</dbReference>
<evidence type="ECO:0000259" key="10">
    <source>
        <dbReference type="Pfam" id="PF00155"/>
    </source>
</evidence>
<evidence type="ECO:0000256" key="4">
    <source>
        <dbReference type="ARBA" id="ARBA00011738"/>
    </source>
</evidence>
<reference evidence="11" key="1">
    <citation type="submission" date="2014-09" db="EMBL/GenBank/DDBJ databases">
        <authorList>
            <person name="GOMEZ-VALERO Laura"/>
        </authorList>
    </citation>
    <scope>NUCLEOTIDE SEQUENCE</scope>
    <source>
        <strain evidence="11">ATCC33218</strain>
    </source>
</reference>
<sequence>MPFTEHSLLARCWVKMDVVPPTKIKENLLPCDYHQLPHPGIQSLHPYIPGKSVEEVAREQGLTDIIKLASNENPFGCSPQVQKALAKLSAIQIASYPSPANHPLSQKLSERLAITQDMLMLGNGTDSLFLFLLVTFALHTGKHILTHEYAFISYQIQAQTLGIPVSKIALKANWQVDIDAMISACNEQTALIFLANPNNPTGQLTPLEEIERLIASIPTSTILVLDEAYYEYVYGQVSGKSINLLAQYPNLVITRTFSKVYGLAGLRLGYFIANPQITELVQRVQPPFMVNQAALAAAHAALDDDDFIHRSLEANIRGKQQLIQGFEALKINYLPSRCNFVTIDCQTETKSIYQDLLKYGIIVRPLNQYGLPNHLRISIGTNQQNELLLDKLSICLSRIKK</sequence>
<evidence type="ECO:0000256" key="1">
    <source>
        <dbReference type="ARBA" id="ARBA00001933"/>
    </source>
</evidence>
<dbReference type="PATRIC" id="fig|451.8.peg.2956"/>
<dbReference type="GO" id="GO:0000105">
    <property type="term" value="P:L-histidine biosynthetic process"/>
    <property type="evidence" value="ECO:0007669"/>
    <property type="project" value="UniProtKB-UniRule"/>
</dbReference>
<evidence type="ECO:0000256" key="5">
    <source>
        <dbReference type="ARBA" id="ARBA00022576"/>
    </source>
</evidence>
<evidence type="ECO:0000256" key="8">
    <source>
        <dbReference type="ARBA" id="ARBA00047481"/>
    </source>
</evidence>
<proteinExistence type="inferred from homology"/>
<comment type="cofactor">
    <cofactor evidence="1 9">
        <name>pyridoxal 5'-phosphate</name>
        <dbReference type="ChEBI" id="CHEBI:597326"/>
    </cofactor>
</comment>
<dbReference type="InterPro" id="IPR015422">
    <property type="entry name" value="PyrdxlP-dep_Trfase_small"/>
</dbReference>
<evidence type="ECO:0000313" key="14">
    <source>
        <dbReference type="Proteomes" id="UP000182998"/>
    </source>
</evidence>
<protein>
    <recommendedName>
        <fullName evidence="9">Histidinol-phosphate aminotransferase</fullName>
        <ecNumber evidence="9">2.6.1.9</ecNumber>
    </recommendedName>
    <alternativeName>
        <fullName evidence="9">Imidazole acetol-phosphate transaminase</fullName>
    </alternativeName>
</protein>
<dbReference type="EC" id="2.6.1.9" evidence="9"/>
<keyword evidence="9" id="KW-0028">Amino-acid biosynthesis</keyword>
<dbReference type="STRING" id="451.B6N58_04545"/>
<evidence type="ECO:0000256" key="3">
    <source>
        <dbReference type="ARBA" id="ARBA00007970"/>
    </source>
</evidence>
<evidence type="ECO:0000256" key="9">
    <source>
        <dbReference type="HAMAP-Rule" id="MF_01023"/>
    </source>
</evidence>
<evidence type="ECO:0000313" key="12">
    <source>
        <dbReference type="EMBL" id="SCY46715.1"/>
    </source>
</evidence>
<dbReference type="HOGENOM" id="CLU_017584_3_3_6"/>